<dbReference type="PROSITE" id="PS51421">
    <property type="entry name" value="RAS"/>
    <property type="match status" value="1"/>
</dbReference>
<dbReference type="FunFam" id="3.40.50.300:FF:001447">
    <property type="entry name" value="Ras-related protein Rab-1B"/>
    <property type="match status" value="1"/>
</dbReference>
<dbReference type="EMBL" id="KN832102">
    <property type="protein sequence ID" value="KIN94341.1"/>
    <property type="molecule type" value="Genomic_DNA"/>
</dbReference>
<dbReference type="GO" id="GO:0012505">
    <property type="term" value="C:endomembrane system"/>
    <property type="evidence" value="ECO:0007669"/>
    <property type="project" value="UniProtKB-SubCell"/>
</dbReference>
<dbReference type="Gene3D" id="3.40.50.300">
    <property type="entry name" value="P-loop containing nucleotide triphosphate hydrolases"/>
    <property type="match status" value="1"/>
</dbReference>
<dbReference type="NCBIfam" id="TIGR00231">
    <property type="entry name" value="small_GTP"/>
    <property type="match status" value="1"/>
</dbReference>
<dbReference type="HOGENOM" id="CLU_041217_10_1_1"/>
<dbReference type="InParanoid" id="A0A0C3J9L2"/>
<evidence type="ECO:0000256" key="5">
    <source>
        <dbReference type="ARBA" id="ARBA00046278"/>
    </source>
</evidence>
<dbReference type="PRINTS" id="PR00449">
    <property type="entry name" value="RASTRNSFRMNG"/>
</dbReference>
<dbReference type="PANTHER" id="PTHR47980">
    <property type="entry name" value="LD44762P"/>
    <property type="match status" value="1"/>
</dbReference>
<keyword evidence="2" id="KW-0547">Nucleotide-binding</keyword>
<organism evidence="6 7">
    <name type="scientific">Pisolithus tinctorius Marx 270</name>
    <dbReference type="NCBI Taxonomy" id="870435"/>
    <lineage>
        <taxon>Eukaryota</taxon>
        <taxon>Fungi</taxon>
        <taxon>Dikarya</taxon>
        <taxon>Basidiomycota</taxon>
        <taxon>Agaricomycotina</taxon>
        <taxon>Agaricomycetes</taxon>
        <taxon>Agaricomycetidae</taxon>
        <taxon>Boletales</taxon>
        <taxon>Sclerodermatineae</taxon>
        <taxon>Pisolithaceae</taxon>
        <taxon>Pisolithus</taxon>
    </lineage>
</organism>
<keyword evidence="3" id="KW-0342">GTP-binding</keyword>
<protein>
    <submittedName>
        <fullName evidence="6">Uncharacterized protein</fullName>
    </submittedName>
</protein>
<dbReference type="GO" id="GO:0003924">
    <property type="term" value="F:GTPase activity"/>
    <property type="evidence" value="ECO:0007669"/>
    <property type="project" value="InterPro"/>
</dbReference>
<dbReference type="PROSITE" id="PS51419">
    <property type="entry name" value="RAB"/>
    <property type="match status" value="1"/>
</dbReference>
<dbReference type="OrthoDB" id="9989112at2759"/>
<comment type="subcellular location">
    <subcellularLocation>
        <location evidence="5">Endomembrane system</location>
        <topology evidence="5">Lipid-anchor</topology>
        <orientation evidence="5">Cytoplasmic side</orientation>
    </subcellularLocation>
</comment>
<gene>
    <name evidence="6" type="ORF">M404DRAFT_1008413</name>
</gene>
<evidence type="ECO:0000256" key="2">
    <source>
        <dbReference type="ARBA" id="ARBA00022741"/>
    </source>
</evidence>
<name>A0A0C3J9L2_PISTI</name>
<evidence type="ECO:0000313" key="7">
    <source>
        <dbReference type="Proteomes" id="UP000054217"/>
    </source>
</evidence>
<dbReference type="InterPro" id="IPR005225">
    <property type="entry name" value="Small_GTP-bd"/>
</dbReference>
<accession>A0A0C3J9L2</accession>
<evidence type="ECO:0000313" key="6">
    <source>
        <dbReference type="EMBL" id="KIN94341.1"/>
    </source>
</evidence>
<evidence type="ECO:0000256" key="4">
    <source>
        <dbReference type="ARBA" id="ARBA00023288"/>
    </source>
</evidence>
<keyword evidence="7" id="KW-1185">Reference proteome</keyword>
<dbReference type="InterPro" id="IPR001806">
    <property type="entry name" value="Small_GTPase"/>
</dbReference>
<sequence length="210" mass="23470">MSVGKTCLYKRFFDRQWSFEKVAATYGVDLQVSPPSCTKHRGLVCGVSHTFQTMEVDGRKVKLGIWDTAGMEKFRVITAPFYRGAQGVILVYDITDKTSFDALAGWLAEIDQHVPSTTPKMIVGNKLDQEHSRQVSTSDGELFASRNGALFREASAKTSAGVTEVFEDLVKQVLSAEDQTKSVDIFRWPQAEVIKLYAQDPASWWNSCKC</sequence>
<dbReference type="InterPro" id="IPR050305">
    <property type="entry name" value="Small_GTPase_Rab"/>
</dbReference>
<dbReference type="SUPFAM" id="SSF52540">
    <property type="entry name" value="P-loop containing nucleoside triphosphate hydrolases"/>
    <property type="match status" value="1"/>
</dbReference>
<proteinExistence type="inferred from homology"/>
<dbReference type="STRING" id="870435.A0A0C3J9L2"/>
<evidence type="ECO:0000256" key="1">
    <source>
        <dbReference type="ARBA" id="ARBA00006270"/>
    </source>
</evidence>
<dbReference type="Pfam" id="PF00071">
    <property type="entry name" value="Ras"/>
    <property type="match status" value="1"/>
</dbReference>
<dbReference type="SMART" id="SM00174">
    <property type="entry name" value="RHO"/>
    <property type="match status" value="1"/>
</dbReference>
<keyword evidence="4" id="KW-0449">Lipoprotein</keyword>
<reference evidence="6 7" key="1">
    <citation type="submission" date="2014-04" db="EMBL/GenBank/DDBJ databases">
        <authorList>
            <consortium name="DOE Joint Genome Institute"/>
            <person name="Kuo A."/>
            <person name="Kohler A."/>
            <person name="Costa M.D."/>
            <person name="Nagy L.G."/>
            <person name="Floudas D."/>
            <person name="Copeland A."/>
            <person name="Barry K.W."/>
            <person name="Cichocki N."/>
            <person name="Veneault-Fourrey C."/>
            <person name="LaButti K."/>
            <person name="Lindquist E.A."/>
            <person name="Lipzen A."/>
            <person name="Lundell T."/>
            <person name="Morin E."/>
            <person name="Murat C."/>
            <person name="Sun H."/>
            <person name="Tunlid A."/>
            <person name="Henrissat B."/>
            <person name="Grigoriev I.V."/>
            <person name="Hibbett D.S."/>
            <person name="Martin F."/>
            <person name="Nordberg H.P."/>
            <person name="Cantor M.N."/>
            <person name="Hua S.X."/>
        </authorList>
    </citation>
    <scope>NUCLEOTIDE SEQUENCE [LARGE SCALE GENOMIC DNA]</scope>
    <source>
        <strain evidence="6 7">Marx 270</strain>
    </source>
</reference>
<comment type="similarity">
    <text evidence="1">Belongs to the small GTPase superfamily. Rab family.</text>
</comment>
<dbReference type="InterPro" id="IPR027417">
    <property type="entry name" value="P-loop_NTPase"/>
</dbReference>
<dbReference type="GO" id="GO:0005525">
    <property type="term" value="F:GTP binding"/>
    <property type="evidence" value="ECO:0007669"/>
    <property type="project" value="UniProtKB-KW"/>
</dbReference>
<dbReference type="CDD" id="cd00154">
    <property type="entry name" value="Rab"/>
    <property type="match status" value="1"/>
</dbReference>
<reference evidence="7" key="2">
    <citation type="submission" date="2015-01" db="EMBL/GenBank/DDBJ databases">
        <title>Evolutionary Origins and Diversification of the Mycorrhizal Mutualists.</title>
        <authorList>
            <consortium name="DOE Joint Genome Institute"/>
            <consortium name="Mycorrhizal Genomics Consortium"/>
            <person name="Kohler A."/>
            <person name="Kuo A."/>
            <person name="Nagy L.G."/>
            <person name="Floudas D."/>
            <person name="Copeland A."/>
            <person name="Barry K.W."/>
            <person name="Cichocki N."/>
            <person name="Veneault-Fourrey C."/>
            <person name="LaButti K."/>
            <person name="Lindquist E.A."/>
            <person name="Lipzen A."/>
            <person name="Lundell T."/>
            <person name="Morin E."/>
            <person name="Murat C."/>
            <person name="Riley R."/>
            <person name="Ohm R."/>
            <person name="Sun H."/>
            <person name="Tunlid A."/>
            <person name="Henrissat B."/>
            <person name="Grigoriev I.V."/>
            <person name="Hibbett D.S."/>
            <person name="Martin F."/>
        </authorList>
    </citation>
    <scope>NUCLEOTIDE SEQUENCE [LARGE SCALE GENOMIC DNA]</scope>
    <source>
        <strain evidence="7">Marx 270</strain>
    </source>
</reference>
<evidence type="ECO:0000256" key="3">
    <source>
        <dbReference type="ARBA" id="ARBA00023134"/>
    </source>
</evidence>
<dbReference type="AlphaFoldDB" id="A0A0C3J9L2"/>
<dbReference type="Proteomes" id="UP000054217">
    <property type="component" value="Unassembled WGS sequence"/>
</dbReference>
<dbReference type="SMART" id="SM00173">
    <property type="entry name" value="RAS"/>
    <property type="match status" value="1"/>
</dbReference>
<dbReference type="SMART" id="SM00175">
    <property type="entry name" value="RAB"/>
    <property type="match status" value="1"/>
</dbReference>